<reference evidence="3 4" key="1">
    <citation type="journal article" date="2015" name="Front. Microbiol.">
        <title>Genome sequence of the plant growth promoting endophytic yeast Rhodotorula graminis WP1.</title>
        <authorList>
            <person name="Firrincieli A."/>
            <person name="Otillar R."/>
            <person name="Salamov A."/>
            <person name="Schmutz J."/>
            <person name="Khan Z."/>
            <person name="Redman R.S."/>
            <person name="Fleck N.D."/>
            <person name="Lindquist E."/>
            <person name="Grigoriev I.V."/>
            <person name="Doty S.L."/>
        </authorList>
    </citation>
    <scope>NUCLEOTIDE SEQUENCE [LARGE SCALE GENOMIC DNA]</scope>
    <source>
        <strain evidence="3 4">WP1</strain>
    </source>
</reference>
<feature type="region of interest" description="Disordered" evidence="1">
    <location>
        <begin position="128"/>
        <end position="155"/>
    </location>
</feature>
<proteinExistence type="predicted"/>
<gene>
    <name evidence="3" type="ORF">RHOBADRAFT_54037</name>
</gene>
<evidence type="ECO:0000259" key="2">
    <source>
        <dbReference type="PROSITE" id="PS51900"/>
    </source>
</evidence>
<protein>
    <recommendedName>
        <fullName evidence="2">Core-binding (CB) domain-containing protein</fullName>
    </recommendedName>
</protein>
<dbReference type="PROSITE" id="PS51900">
    <property type="entry name" value="CB"/>
    <property type="match status" value="1"/>
</dbReference>
<keyword evidence="4" id="KW-1185">Reference proteome</keyword>
<feature type="region of interest" description="Disordered" evidence="1">
    <location>
        <begin position="1"/>
        <end position="61"/>
    </location>
</feature>
<dbReference type="STRING" id="578459.A0A194S0X3"/>
<evidence type="ECO:0000313" key="4">
    <source>
        <dbReference type="Proteomes" id="UP000053890"/>
    </source>
</evidence>
<feature type="compositionally biased region" description="Basic and acidic residues" evidence="1">
    <location>
        <begin position="137"/>
        <end position="148"/>
    </location>
</feature>
<feature type="compositionally biased region" description="Low complexity" evidence="1">
    <location>
        <begin position="463"/>
        <end position="478"/>
    </location>
</feature>
<sequence>MRVKRWAPVPVPRPPDPPRPAAAAAPRPRPPSPPRLDRRRNRKPSARPQPSTSQERLEQYRDSVWPTVQRVRDLLRPLARPDPVAKPPPLRQQLSTHLEHELVQRRTACAQIYALLRHARARAAAAATTAAAPAASSDRKGKGKARADDDLEGAAPQLPPWIERQVVHLVAQTMRLQLHLGDVSSAKELDRAFFSLEPHAAAKRAFRLSRKSQQPQPPDGKAARALRLGAGLGLDRGDAEPAWMQSLAVRLRAGADPARALERFLGLYRAFRASRVGAHERGEADWDAYVRARTARQDEEDEPGGDERRDERLGESHVLAFLARRMGTLQRRVEDAAPRLSPSRAERVHAQLRAFMDELRAAEEDEGEVVALALLESSLERLEASEHLELDDPLYRQVEEDVERLVASLGDALAAPSVDVARAAARAGPSSRRPEWVELERRAQVLHIAIRFLLVRARSHDGPSSPRPSTSTSTYVPPAASPLASASQLYLLLLDLTHSTASDPLLATTALPRLRLRQSSVLFRLASAHLDALAAAQHGRRRSHLSSSAVDDPLAPLERLHTLLSVTLSTLSRIPPSPAVPPSTRRLGLSTHVLRAALLALGGAFDPANPARKDAIPRFDAVRDACDVLLQCKEHDAALRGGPHEPALGALALSPPPGSATGVEQPQLPQKGRADQPLLRRVDAAGALVRAALLAESNAGSEPGALAAQDDVRARLDWLLDWVARLQRASPPPGCAGAGAVRHHEGPERRLPVPATMTTERKARRTVARAVGLTMERTWGTGEGGRAWREGLLRRVEEWVDEGEREWGALEQGLVTPDAAHEHDAPP</sequence>
<dbReference type="Proteomes" id="UP000053890">
    <property type="component" value="Unassembled WGS sequence"/>
</dbReference>
<feature type="region of interest" description="Disordered" evidence="1">
    <location>
        <begin position="459"/>
        <end position="478"/>
    </location>
</feature>
<dbReference type="OrthoDB" id="2535935at2759"/>
<dbReference type="GeneID" id="28977571"/>
<dbReference type="RefSeq" id="XP_018270233.1">
    <property type="nucleotide sequence ID" value="XM_018417123.1"/>
</dbReference>
<evidence type="ECO:0000256" key="1">
    <source>
        <dbReference type="SAM" id="MobiDB-lite"/>
    </source>
</evidence>
<evidence type="ECO:0000313" key="3">
    <source>
        <dbReference type="EMBL" id="KPV74184.1"/>
    </source>
</evidence>
<dbReference type="InterPro" id="IPR044068">
    <property type="entry name" value="CB"/>
</dbReference>
<feature type="domain" description="Core-binding (CB)" evidence="2">
    <location>
        <begin position="255"/>
        <end position="360"/>
    </location>
</feature>
<name>A0A194S0X3_RHOGW</name>
<accession>A0A194S0X3</accession>
<organism evidence="3 4">
    <name type="scientific">Rhodotorula graminis (strain WP1)</name>
    <dbReference type="NCBI Taxonomy" id="578459"/>
    <lineage>
        <taxon>Eukaryota</taxon>
        <taxon>Fungi</taxon>
        <taxon>Dikarya</taxon>
        <taxon>Basidiomycota</taxon>
        <taxon>Pucciniomycotina</taxon>
        <taxon>Microbotryomycetes</taxon>
        <taxon>Sporidiobolales</taxon>
        <taxon>Sporidiobolaceae</taxon>
        <taxon>Rhodotorula</taxon>
    </lineage>
</organism>
<dbReference type="AlphaFoldDB" id="A0A194S0X3"/>
<dbReference type="EMBL" id="KQ474080">
    <property type="protein sequence ID" value="KPV74184.1"/>
    <property type="molecule type" value="Genomic_DNA"/>
</dbReference>
<feature type="compositionally biased region" description="Pro residues" evidence="1">
    <location>
        <begin position="9"/>
        <end position="20"/>
    </location>
</feature>